<name>A0A9D3WFY4_9ROSI</name>
<dbReference type="EMBL" id="JAIQCV010000002">
    <property type="protein sequence ID" value="KAH1122977.1"/>
    <property type="molecule type" value="Genomic_DNA"/>
</dbReference>
<dbReference type="AlphaFoldDB" id="A0A9D3WFY4"/>
<evidence type="ECO:0008006" key="3">
    <source>
        <dbReference type="Google" id="ProtNLM"/>
    </source>
</evidence>
<organism evidence="1 2">
    <name type="scientific">Gossypium stocksii</name>
    <dbReference type="NCBI Taxonomy" id="47602"/>
    <lineage>
        <taxon>Eukaryota</taxon>
        <taxon>Viridiplantae</taxon>
        <taxon>Streptophyta</taxon>
        <taxon>Embryophyta</taxon>
        <taxon>Tracheophyta</taxon>
        <taxon>Spermatophyta</taxon>
        <taxon>Magnoliopsida</taxon>
        <taxon>eudicotyledons</taxon>
        <taxon>Gunneridae</taxon>
        <taxon>Pentapetalae</taxon>
        <taxon>rosids</taxon>
        <taxon>malvids</taxon>
        <taxon>Malvales</taxon>
        <taxon>Malvaceae</taxon>
        <taxon>Malvoideae</taxon>
        <taxon>Gossypium</taxon>
    </lineage>
</organism>
<protein>
    <recommendedName>
        <fullName evidence="3">Reverse transcriptase zinc-binding domain-containing protein</fullName>
    </recommendedName>
</protein>
<reference evidence="1 2" key="1">
    <citation type="journal article" date="2021" name="Plant Biotechnol. J.">
        <title>Multi-omics assisted identification of the key and species-specific regulatory components of drought-tolerant mechanisms in Gossypium stocksii.</title>
        <authorList>
            <person name="Yu D."/>
            <person name="Ke L."/>
            <person name="Zhang D."/>
            <person name="Wu Y."/>
            <person name="Sun Y."/>
            <person name="Mei J."/>
            <person name="Sun J."/>
            <person name="Sun Y."/>
        </authorList>
    </citation>
    <scope>NUCLEOTIDE SEQUENCE [LARGE SCALE GENOMIC DNA]</scope>
    <source>
        <strain evidence="2">cv. E1</strain>
        <tissue evidence="1">Leaf</tissue>
    </source>
</reference>
<dbReference type="Proteomes" id="UP000828251">
    <property type="component" value="Unassembled WGS sequence"/>
</dbReference>
<evidence type="ECO:0000313" key="2">
    <source>
        <dbReference type="Proteomes" id="UP000828251"/>
    </source>
</evidence>
<gene>
    <name evidence="1" type="ORF">J1N35_006137</name>
</gene>
<keyword evidence="2" id="KW-1185">Reference proteome</keyword>
<accession>A0A9D3WFY4</accession>
<proteinExistence type="predicted"/>
<evidence type="ECO:0000313" key="1">
    <source>
        <dbReference type="EMBL" id="KAH1122977.1"/>
    </source>
</evidence>
<sequence>MWSKLILAKYSTSVQQWRFSANKLKEMSTVWRGIVENSLNVRVARWMKDKDFVWKIGNGKSTLFWVDIWCAIDRVPTKDFLAKRGVNLQSILNVCPWCNLELKRVDHVILLLVSGGGFLISGTLARNWNEMVFKRKVLLMDTLIFHSKMKALLGVRSAFDECMVQKRLWWFCPYKCSYSNFVS</sequence>
<comment type="caution">
    <text evidence="1">The sequence shown here is derived from an EMBL/GenBank/DDBJ whole genome shotgun (WGS) entry which is preliminary data.</text>
</comment>